<dbReference type="RefSeq" id="WP_237378891.1">
    <property type="nucleotide sequence ID" value="NZ_CP071793.1"/>
</dbReference>
<protein>
    <submittedName>
        <fullName evidence="9">Zn-dependent oligopeptidase</fullName>
    </submittedName>
</protein>
<dbReference type="Gene3D" id="3.40.390.10">
    <property type="entry name" value="Collagenase (Catalytic Domain)"/>
    <property type="match status" value="1"/>
</dbReference>
<dbReference type="PANTHER" id="PTHR11804">
    <property type="entry name" value="PROTEASE M3 THIMET OLIGOPEPTIDASE-RELATED"/>
    <property type="match status" value="1"/>
</dbReference>
<dbReference type="InterPro" id="IPR024077">
    <property type="entry name" value="Neurolysin/TOP_dom2"/>
</dbReference>
<keyword evidence="6 7" id="KW-0482">Metalloprotease</keyword>
<dbReference type="GO" id="GO:0004222">
    <property type="term" value="F:metalloendopeptidase activity"/>
    <property type="evidence" value="ECO:0007669"/>
    <property type="project" value="InterPro"/>
</dbReference>
<keyword evidence="3 7" id="KW-0479">Metal-binding</keyword>
<evidence type="ECO:0000256" key="3">
    <source>
        <dbReference type="ARBA" id="ARBA00022723"/>
    </source>
</evidence>
<evidence type="ECO:0000313" key="10">
    <source>
        <dbReference type="Proteomes" id="UP000663929"/>
    </source>
</evidence>
<dbReference type="AlphaFoldDB" id="A0A8A4TI70"/>
<evidence type="ECO:0000256" key="6">
    <source>
        <dbReference type="ARBA" id="ARBA00023049"/>
    </source>
</evidence>
<dbReference type="GO" id="GO:0006508">
    <property type="term" value="P:proteolysis"/>
    <property type="evidence" value="ECO:0007669"/>
    <property type="project" value="UniProtKB-KW"/>
</dbReference>
<organism evidence="9 10">
    <name type="scientific">Sulfidibacter corallicola</name>
    <dbReference type="NCBI Taxonomy" id="2818388"/>
    <lineage>
        <taxon>Bacteria</taxon>
        <taxon>Pseudomonadati</taxon>
        <taxon>Acidobacteriota</taxon>
        <taxon>Holophagae</taxon>
        <taxon>Acanthopleuribacterales</taxon>
        <taxon>Acanthopleuribacteraceae</taxon>
        <taxon>Sulfidibacter</taxon>
    </lineage>
</organism>
<evidence type="ECO:0000256" key="5">
    <source>
        <dbReference type="ARBA" id="ARBA00022833"/>
    </source>
</evidence>
<dbReference type="InterPro" id="IPR001567">
    <property type="entry name" value="Pept_M3A_M3B_dom"/>
</dbReference>
<dbReference type="KEGG" id="scor:J3U87_27000"/>
<keyword evidence="5 7" id="KW-0862">Zinc</keyword>
<evidence type="ECO:0000256" key="4">
    <source>
        <dbReference type="ARBA" id="ARBA00022801"/>
    </source>
</evidence>
<dbReference type="GO" id="GO:0006518">
    <property type="term" value="P:peptide metabolic process"/>
    <property type="evidence" value="ECO:0007669"/>
    <property type="project" value="TreeGrafter"/>
</dbReference>
<name>A0A8A4TI70_SULCO</name>
<dbReference type="PANTHER" id="PTHR11804:SF84">
    <property type="entry name" value="SACCHAROLYSIN"/>
    <property type="match status" value="1"/>
</dbReference>
<dbReference type="Pfam" id="PF01432">
    <property type="entry name" value="Peptidase_M3"/>
    <property type="match status" value="1"/>
</dbReference>
<dbReference type="FunFam" id="3.40.390.10:FF:000009">
    <property type="entry name" value="Oligopeptidase A"/>
    <property type="match status" value="1"/>
</dbReference>
<dbReference type="Proteomes" id="UP000663929">
    <property type="component" value="Chromosome"/>
</dbReference>
<dbReference type="GO" id="GO:0005829">
    <property type="term" value="C:cytosol"/>
    <property type="evidence" value="ECO:0007669"/>
    <property type="project" value="UniProtKB-ARBA"/>
</dbReference>
<evidence type="ECO:0000313" key="9">
    <source>
        <dbReference type="EMBL" id="QTD49250.1"/>
    </source>
</evidence>
<dbReference type="SUPFAM" id="SSF55486">
    <property type="entry name" value="Metalloproteases ('zincins'), catalytic domain"/>
    <property type="match status" value="1"/>
</dbReference>
<evidence type="ECO:0000256" key="2">
    <source>
        <dbReference type="ARBA" id="ARBA00022670"/>
    </source>
</evidence>
<proteinExistence type="inferred from homology"/>
<keyword evidence="10" id="KW-1185">Reference proteome</keyword>
<keyword evidence="4 7" id="KW-0378">Hydrolase</keyword>
<evidence type="ECO:0000259" key="8">
    <source>
        <dbReference type="Pfam" id="PF01432"/>
    </source>
</evidence>
<evidence type="ECO:0000256" key="7">
    <source>
        <dbReference type="RuleBase" id="RU003435"/>
    </source>
</evidence>
<dbReference type="InterPro" id="IPR024079">
    <property type="entry name" value="MetalloPept_cat_dom_sf"/>
</dbReference>
<comment type="cofactor">
    <cofactor evidence="7">
        <name>Zn(2+)</name>
        <dbReference type="ChEBI" id="CHEBI:29105"/>
    </cofactor>
    <text evidence="7">Binds 1 zinc ion.</text>
</comment>
<reference evidence="9" key="1">
    <citation type="submission" date="2021-03" db="EMBL/GenBank/DDBJ databases">
        <title>Acanthopleuribacteraceae sp. M133.</title>
        <authorList>
            <person name="Wang G."/>
        </authorList>
    </citation>
    <scope>NUCLEOTIDE SEQUENCE</scope>
    <source>
        <strain evidence="9">M133</strain>
    </source>
</reference>
<dbReference type="CDD" id="cd06455">
    <property type="entry name" value="M3A_TOP"/>
    <property type="match status" value="1"/>
</dbReference>
<dbReference type="EMBL" id="CP071793">
    <property type="protein sequence ID" value="QTD49250.1"/>
    <property type="molecule type" value="Genomic_DNA"/>
</dbReference>
<keyword evidence="2 7" id="KW-0645">Protease</keyword>
<dbReference type="InterPro" id="IPR045090">
    <property type="entry name" value="Pept_M3A_M3B"/>
</dbReference>
<evidence type="ECO:0000256" key="1">
    <source>
        <dbReference type="ARBA" id="ARBA00006040"/>
    </source>
</evidence>
<dbReference type="GO" id="GO:0046872">
    <property type="term" value="F:metal ion binding"/>
    <property type="evidence" value="ECO:0007669"/>
    <property type="project" value="UniProtKB-UniRule"/>
</dbReference>
<accession>A0A8A4TI70</accession>
<comment type="similarity">
    <text evidence="1 7">Belongs to the peptidase M3 family.</text>
</comment>
<gene>
    <name evidence="9" type="ORF">J3U87_27000</name>
</gene>
<sequence>MNPFFRVPSEPIPFDQITTDLIAEAAQRARDEALQLKARILETDVADKARLMLKDEMRFVMDRVLSPLYLLNETHPDATIRSACQQAVQDLFTFLNALALDEELFQSLDAFNREVQEGRVSLDSLELRYLDKSMDYYLKNGFKLSAEDRTTLQEIDDQLSARELQFNKNISECNDSLIAQEAELDGLTDDFKSRHRQPDGTYKITVQTPSYMPVMKFAKSEDLRKRLYYLYNNRAKDKNGTLLEEILELRSKRTRLLGHDTFAKYQLDSVMAKEPGKVWDFYDELSRRVVDKAQRDYDALKTYAAKGEVAAWDKLFVTEAYREAEFQLNEEELKAYFPLDRALDGIFSVAQTLYDIEFREHSELPVWHDTVRAFEVVRDGKRCGLFYLDFFPRENKYSHAACFDIQPGKRLGDGEYATPTAALVCNFTEPSENRPSLLTHNDVETLFHEFGHLMHQLLTTSPLSTFAGTNVMRDFVEMPSQIMEHWVWERASLKTFARHYQTGEVIPDALVDKLLATKHLNSGINTQQQLFYGVIDMTLHDRYRPGEGQSINALVMDLQREHTLFEPMPDTHFEAGFGHLVGYAAGYYGYLWSRVFADDMFSRFKQAGLFDTATGRALRDQVLAKGNTEEPMELIQAFLGREPNMDAFLQNLGV</sequence>
<dbReference type="Gene3D" id="1.10.1370.10">
    <property type="entry name" value="Neurolysin, domain 3"/>
    <property type="match status" value="1"/>
</dbReference>
<feature type="domain" description="Peptidase M3A/M3B catalytic" evidence="8">
    <location>
        <begin position="215"/>
        <end position="653"/>
    </location>
</feature>